<gene>
    <name evidence="2" type="ORF">DSTB1V02_LOCUS9899</name>
</gene>
<organism evidence="2">
    <name type="scientific">Darwinula stevensoni</name>
    <dbReference type="NCBI Taxonomy" id="69355"/>
    <lineage>
        <taxon>Eukaryota</taxon>
        <taxon>Metazoa</taxon>
        <taxon>Ecdysozoa</taxon>
        <taxon>Arthropoda</taxon>
        <taxon>Crustacea</taxon>
        <taxon>Oligostraca</taxon>
        <taxon>Ostracoda</taxon>
        <taxon>Podocopa</taxon>
        <taxon>Podocopida</taxon>
        <taxon>Darwinulocopina</taxon>
        <taxon>Darwinuloidea</taxon>
        <taxon>Darwinulidae</taxon>
        <taxon>Darwinula</taxon>
    </lineage>
</organism>
<dbReference type="InterPro" id="IPR025669">
    <property type="entry name" value="AAA_dom"/>
</dbReference>
<dbReference type="OrthoDB" id="6382780at2759"/>
<dbReference type="InterPro" id="IPR027417">
    <property type="entry name" value="P-loop_NTPase"/>
</dbReference>
<accession>A0A7R9A9S0</accession>
<proteinExistence type="inferred from homology"/>
<protein>
    <recommendedName>
        <fullName evidence="1">AAA domain-containing protein</fullName>
    </recommendedName>
</protein>
<dbReference type="HAMAP" id="MF_00074">
    <property type="entry name" value="16SrRNA_methyltr_G"/>
    <property type="match status" value="1"/>
</dbReference>
<dbReference type="AlphaFoldDB" id="A0A7R9A9S0"/>
<dbReference type="InterPro" id="IPR050678">
    <property type="entry name" value="DNA_Partitioning_ATPase"/>
</dbReference>
<sequence length="476" mass="52932">MFYASYFNEPAVLQEIEGRLVYYIKLLSKWNRAYSLTSITDPLEMVRHHLFETLTLVPTMHELVARQAKGMCADLGSGMGVPGIPLAIMYPQWHFDLIDSVQRKAIFLNQVKIELALNNVRIISQRIETLIPKEPYDGFVARAFAPLAKMAQLIDPIAQPNTFLLAMKSKNWQHELSELNEQVPAWSLVEQKMTPVSGIHADRQLLLLVKADMTTHIFAVANQKGGVGKTTTAINLAAGLVKMGQRVLLIDSDPQGNATMGSGIEKASLKLSLYQVILGLVPISEVIVKSPTGGYDILPCNRELAAAETELVEEQGREGFLRKAIEPVKDHYDFILIDCAPALSLLPINGLSCANGVIVPMQCEYFALEGLSDLINTIKQVRTHFNHHLKIVGLLRVMFDTRTTLQQQVSEQLEAHFGDKVFQTVIPRNVRLAESPSHGMPCINYDAASKGSQAYLAFAQEMILRIKGPDYLAEKE</sequence>
<dbReference type="NCBIfam" id="TIGR00138">
    <property type="entry name" value="rsmG_gidB"/>
    <property type="match status" value="1"/>
</dbReference>
<dbReference type="Pfam" id="PF02527">
    <property type="entry name" value="GidB"/>
    <property type="match status" value="1"/>
</dbReference>
<dbReference type="CDD" id="cd02042">
    <property type="entry name" value="ParAB_family"/>
    <property type="match status" value="1"/>
</dbReference>
<dbReference type="SUPFAM" id="SSF53335">
    <property type="entry name" value="S-adenosyl-L-methionine-dependent methyltransferases"/>
    <property type="match status" value="1"/>
</dbReference>
<dbReference type="EMBL" id="LR902177">
    <property type="protein sequence ID" value="CAD7250116.1"/>
    <property type="molecule type" value="Genomic_DNA"/>
</dbReference>
<dbReference type="PANTHER" id="PTHR13696">
    <property type="entry name" value="P-LOOP CONTAINING NUCLEOSIDE TRIPHOSPHATE HYDROLASE"/>
    <property type="match status" value="1"/>
</dbReference>
<dbReference type="Pfam" id="PF13614">
    <property type="entry name" value="AAA_31"/>
    <property type="match status" value="1"/>
</dbReference>
<dbReference type="EMBL" id="CAJPEV010002660">
    <property type="protein sequence ID" value="CAG0897668.1"/>
    <property type="molecule type" value="Genomic_DNA"/>
</dbReference>
<evidence type="ECO:0000259" key="1">
    <source>
        <dbReference type="Pfam" id="PF13614"/>
    </source>
</evidence>
<keyword evidence="3" id="KW-1185">Reference proteome</keyword>
<dbReference type="SUPFAM" id="SSF52540">
    <property type="entry name" value="P-loop containing nucleoside triphosphate hydrolases"/>
    <property type="match status" value="1"/>
</dbReference>
<dbReference type="Gene3D" id="3.40.50.150">
    <property type="entry name" value="Vaccinia Virus protein VP39"/>
    <property type="match status" value="1"/>
</dbReference>
<feature type="domain" description="AAA" evidence="1">
    <location>
        <begin position="216"/>
        <end position="391"/>
    </location>
</feature>
<dbReference type="Gene3D" id="3.40.50.300">
    <property type="entry name" value="P-loop containing nucleotide triphosphate hydrolases"/>
    <property type="match status" value="1"/>
</dbReference>
<name>A0A7R9A9S0_9CRUS</name>
<dbReference type="FunFam" id="3.40.50.300:FF:000285">
    <property type="entry name" value="Sporulation initiation inhibitor Soj"/>
    <property type="match status" value="1"/>
</dbReference>
<reference evidence="2" key="1">
    <citation type="submission" date="2020-11" db="EMBL/GenBank/DDBJ databases">
        <authorList>
            <person name="Tran Van P."/>
        </authorList>
    </citation>
    <scope>NUCLEOTIDE SEQUENCE</scope>
</reference>
<dbReference type="PANTHER" id="PTHR13696:SF52">
    <property type="entry name" value="PARA FAMILY PROTEIN CT_582"/>
    <property type="match status" value="1"/>
</dbReference>
<dbReference type="GO" id="GO:0005737">
    <property type="term" value="C:cytoplasm"/>
    <property type="evidence" value="ECO:0007669"/>
    <property type="project" value="InterPro"/>
</dbReference>
<dbReference type="InterPro" id="IPR029063">
    <property type="entry name" value="SAM-dependent_MTases_sf"/>
</dbReference>
<evidence type="ECO:0000313" key="2">
    <source>
        <dbReference type="EMBL" id="CAD7250116.1"/>
    </source>
</evidence>
<evidence type="ECO:0000313" key="3">
    <source>
        <dbReference type="Proteomes" id="UP000677054"/>
    </source>
</evidence>
<dbReference type="GO" id="GO:0008649">
    <property type="term" value="F:rRNA methyltransferase activity"/>
    <property type="evidence" value="ECO:0007669"/>
    <property type="project" value="InterPro"/>
</dbReference>
<dbReference type="Proteomes" id="UP000677054">
    <property type="component" value="Unassembled WGS sequence"/>
</dbReference>
<dbReference type="InterPro" id="IPR003682">
    <property type="entry name" value="rRNA_ssu_MeTfrase_G"/>
</dbReference>